<comment type="similarity">
    <text evidence="6">Belongs to the mitochondrion-specific ribosomal protein mL45 family.</text>
</comment>
<comment type="subcellular location">
    <subcellularLocation>
        <location evidence="1">Mitochondrion</location>
    </subcellularLocation>
</comment>
<keyword evidence="3" id="KW-0689">Ribosomal protein</keyword>
<proteinExistence type="inferred from homology"/>
<dbReference type="InterPro" id="IPR032710">
    <property type="entry name" value="NTF2-like_dom_sf"/>
</dbReference>
<protein>
    <recommendedName>
        <fullName evidence="7">Large ribosomal subunit protein mL45</fullName>
    </recommendedName>
    <alternativeName>
        <fullName evidence="8">39S ribosomal protein L45, mitochondrial</fullName>
    </alternativeName>
</protein>
<accession>A0A9D5CTP8</accession>
<feature type="domain" description="Tim44-like" evidence="9">
    <location>
        <begin position="163"/>
        <end position="317"/>
    </location>
</feature>
<organism evidence="10 11">
    <name type="scientific">Dioscorea zingiberensis</name>
    <dbReference type="NCBI Taxonomy" id="325984"/>
    <lineage>
        <taxon>Eukaryota</taxon>
        <taxon>Viridiplantae</taxon>
        <taxon>Streptophyta</taxon>
        <taxon>Embryophyta</taxon>
        <taxon>Tracheophyta</taxon>
        <taxon>Spermatophyta</taxon>
        <taxon>Magnoliopsida</taxon>
        <taxon>Liliopsida</taxon>
        <taxon>Dioscoreales</taxon>
        <taxon>Dioscoreaceae</taxon>
        <taxon>Dioscorea</taxon>
    </lineage>
</organism>
<dbReference type="OrthoDB" id="19619at2759"/>
<evidence type="ECO:0000256" key="5">
    <source>
        <dbReference type="ARBA" id="ARBA00023274"/>
    </source>
</evidence>
<evidence type="ECO:0000313" key="10">
    <source>
        <dbReference type="EMBL" id="KAJ0979656.1"/>
    </source>
</evidence>
<dbReference type="Pfam" id="PF04280">
    <property type="entry name" value="Tim44"/>
    <property type="match status" value="1"/>
</dbReference>
<name>A0A9D5CTP8_9LILI</name>
<sequence>MALLRSLGIRRLHRLVQPVDLIPSISQSFQYCMSEGSEVLPYNSCSGSGYSWIKHSAHGFGYRGMVTCSYRISGILGEPGRDESVVTSLKVLESGSNLSGARLMSTMKVPTGARQVSLKVTMLSPGFVYEPYAPREPIPFWRRWFTPSGWRRTKEDLILEMKSAYAISRLRKVTGYAKKIFYEHAIKLYKQINTMMANGDTSSLRKLVTEKMYSTLKNEIKRRESMWSAVHWELIEPIVSIRTLRARMIALDKNDLDKSFVQLTIEFTSKQRFEAYDSKGGVASGDKTNEVLVRDIWVFERSLFHPGAEWRLCARISL</sequence>
<keyword evidence="4" id="KW-0496">Mitochondrion</keyword>
<dbReference type="GO" id="GO:0005840">
    <property type="term" value="C:ribosome"/>
    <property type="evidence" value="ECO:0007669"/>
    <property type="project" value="UniProtKB-KW"/>
</dbReference>
<dbReference type="InterPro" id="IPR007379">
    <property type="entry name" value="Tim44-like_dom"/>
</dbReference>
<keyword evidence="11" id="KW-1185">Reference proteome</keyword>
<evidence type="ECO:0000256" key="6">
    <source>
        <dbReference type="ARBA" id="ARBA00038073"/>
    </source>
</evidence>
<dbReference type="GO" id="GO:0005739">
    <property type="term" value="C:mitochondrion"/>
    <property type="evidence" value="ECO:0007669"/>
    <property type="project" value="UniProtKB-SubCell"/>
</dbReference>
<reference evidence="10" key="2">
    <citation type="journal article" date="2022" name="Hortic Res">
        <title>The genome of Dioscorea zingiberensis sheds light on the biosynthesis, origin and evolution of the medicinally important diosgenin saponins.</title>
        <authorList>
            <person name="Li Y."/>
            <person name="Tan C."/>
            <person name="Li Z."/>
            <person name="Guo J."/>
            <person name="Li S."/>
            <person name="Chen X."/>
            <person name="Wang C."/>
            <person name="Dai X."/>
            <person name="Yang H."/>
            <person name="Song W."/>
            <person name="Hou L."/>
            <person name="Xu J."/>
            <person name="Tong Z."/>
            <person name="Xu A."/>
            <person name="Yuan X."/>
            <person name="Wang W."/>
            <person name="Yang Q."/>
            <person name="Chen L."/>
            <person name="Sun Z."/>
            <person name="Wang K."/>
            <person name="Pan B."/>
            <person name="Chen J."/>
            <person name="Bao Y."/>
            <person name="Liu F."/>
            <person name="Qi X."/>
            <person name="Gang D.R."/>
            <person name="Wen J."/>
            <person name="Li J."/>
        </authorList>
    </citation>
    <scope>NUCLEOTIDE SEQUENCE</scope>
    <source>
        <strain evidence="10">Dzin_1.0</strain>
    </source>
</reference>
<reference evidence="10" key="1">
    <citation type="submission" date="2021-03" db="EMBL/GenBank/DDBJ databases">
        <authorList>
            <person name="Li Z."/>
            <person name="Yang C."/>
        </authorList>
    </citation>
    <scope>NUCLEOTIDE SEQUENCE</scope>
    <source>
        <strain evidence="10">Dzin_1.0</strain>
        <tissue evidence="10">Leaf</tissue>
    </source>
</reference>
<evidence type="ECO:0000256" key="4">
    <source>
        <dbReference type="ARBA" id="ARBA00023128"/>
    </source>
</evidence>
<evidence type="ECO:0000256" key="8">
    <source>
        <dbReference type="ARBA" id="ARBA00043031"/>
    </source>
</evidence>
<dbReference type="GO" id="GO:1990904">
    <property type="term" value="C:ribonucleoprotein complex"/>
    <property type="evidence" value="ECO:0007669"/>
    <property type="project" value="UniProtKB-KW"/>
</dbReference>
<evidence type="ECO:0000256" key="2">
    <source>
        <dbReference type="ARBA" id="ARBA00022946"/>
    </source>
</evidence>
<keyword evidence="2" id="KW-0809">Transit peptide</keyword>
<dbReference type="EMBL" id="JAGGNH010000003">
    <property type="protein sequence ID" value="KAJ0979656.1"/>
    <property type="molecule type" value="Genomic_DNA"/>
</dbReference>
<evidence type="ECO:0000259" key="9">
    <source>
        <dbReference type="SMART" id="SM00978"/>
    </source>
</evidence>
<dbReference type="PANTHER" id="PTHR28554:SF1">
    <property type="entry name" value="LARGE RIBOSOMAL SUBUNIT PROTEIN ML45"/>
    <property type="match status" value="1"/>
</dbReference>
<comment type="caution">
    <text evidence="10">The sequence shown here is derived from an EMBL/GenBank/DDBJ whole genome shotgun (WGS) entry which is preliminary data.</text>
</comment>
<evidence type="ECO:0000256" key="1">
    <source>
        <dbReference type="ARBA" id="ARBA00004173"/>
    </source>
</evidence>
<dbReference type="Proteomes" id="UP001085076">
    <property type="component" value="Miscellaneous, Linkage group lg03"/>
</dbReference>
<evidence type="ECO:0000256" key="7">
    <source>
        <dbReference type="ARBA" id="ARBA00039448"/>
    </source>
</evidence>
<dbReference type="AlphaFoldDB" id="A0A9D5CTP8"/>
<dbReference type="SUPFAM" id="SSF54427">
    <property type="entry name" value="NTF2-like"/>
    <property type="match status" value="1"/>
</dbReference>
<dbReference type="PANTHER" id="PTHR28554">
    <property type="entry name" value="39S RIBOSOMAL PROTEIN L45, MITOCHONDRIAL"/>
    <property type="match status" value="1"/>
</dbReference>
<keyword evidence="5" id="KW-0687">Ribonucleoprotein</keyword>
<gene>
    <name evidence="10" type="ORF">J5N97_015130</name>
</gene>
<dbReference type="InterPro" id="IPR051975">
    <property type="entry name" value="mtLSU_mL45"/>
</dbReference>
<evidence type="ECO:0000313" key="11">
    <source>
        <dbReference type="Proteomes" id="UP001085076"/>
    </source>
</evidence>
<dbReference type="Gene3D" id="3.10.450.240">
    <property type="match status" value="1"/>
</dbReference>
<evidence type="ECO:0000256" key="3">
    <source>
        <dbReference type="ARBA" id="ARBA00022980"/>
    </source>
</evidence>
<dbReference type="SMART" id="SM00978">
    <property type="entry name" value="Tim44"/>
    <property type="match status" value="1"/>
</dbReference>